<dbReference type="VEuPathDB" id="FungiDB:RhiirFUN_000613"/>
<dbReference type="EMBL" id="LLXI01001614">
    <property type="protein sequence ID" value="PKY54465.1"/>
    <property type="molecule type" value="Genomic_DNA"/>
</dbReference>
<comment type="caution">
    <text evidence="1">The sequence shown here is derived from an EMBL/GenBank/DDBJ whole genome shotgun (WGS) entry which is preliminary data.</text>
</comment>
<gene>
    <name evidence="1" type="ORF">RhiirA4_548230</name>
</gene>
<dbReference type="InterPro" id="IPR043129">
    <property type="entry name" value="ATPase_NBD"/>
</dbReference>
<dbReference type="Proteomes" id="UP000234323">
    <property type="component" value="Unassembled WGS sequence"/>
</dbReference>
<protein>
    <recommendedName>
        <fullName evidence="3">Actin-like ATPase domain-containing protein</fullName>
    </recommendedName>
</protein>
<evidence type="ECO:0008006" key="3">
    <source>
        <dbReference type="Google" id="ProtNLM"/>
    </source>
</evidence>
<dbReference type="PANTHER" id="PTHR14187:SF5">
    <property type="entry name" value="HEAT SHOCK 70 KDA PROTEIN 12A"/>
    <property type="match status" value="1"/>
</dbReference>
<dbReference type="SUPFAM" id="SSF53067">
    <property type="entry name" value="Actin-like ATPase domain"/>
    <property type="match status" value="1"/>
</dbReference>
<proteinExistence type="predicted"/>
<reference evidence="1 2" key="1">
    <citation type="submission" date="2015-10" db="EMBL/GenBank/DDBJ databases">
        <title>Genome analyses suggest a sexual origin of heterokaryosis in a supposedly ancient asexual fungus.</title>
        <authorList>
            <person name="Ropars J."/>
            <person name="Sedzielewska K."/>
            <person name="Noel J."/>
            <person name="Charron P."/>
            <person name="Farinelli L."/>
            <person name="Marton T."/>
            <person name="Kruger M."/>
            <person name="Pelin A."/>
            <person name="Brachmann A."/>
            <person name="Corradi N."/>
        </authorList>
    </citation>
    <scope>NUCLEOTIDE SEQUENCE [LARGE SCALE GENOMIC DNA]</scope>
    <source>
        <strain evidence="1 2">A4</strain>
    </source>
</reference>
<accession>A0A2I1H6G6</accession>
<dbReference type="PANTHER" id="PTHR14187">
    <property type="entry name" value="ALPHA KINASE/ELONGATION FACTOR 2 KINASE"/>
    <property type="match status" value="1"/>
</dbReference>
<dbReference type="AlphaFoldDB" id="A0A2I1H6G6"/>
<evidence type="ECO:0000313" key="2">
    <source>
        <dbReference type="Proteomes" id="UP000234323"/>
    </source>
</evidence>
<evidence type="ECO:0000313" key="1">
    <source>
        <dbReference type="EMBL" id="PKY54465.1"/>
    </source>
</evidence>
<name>A0A2I1H6G6_9GLOM</name>
<dbReference type="VEuPathDB" id="FungiDB:RhiirA1_445028"/>
<dbReference type="Gene3D" id="3.30.420.40">
    <property type="match status" value="1"/>
</dbReference>
<dbReference type="Gene3D" id="3.90.640.10">
    <property type="entry name" value="Actin, Chain A, domain 4"/>
    <property type="match status" value="1"/>
</dbReference>
<organism evidence="1 2">
    <name type="scientific">Rhizophagus irregularis</name>
    <dbReference type="NCBI Taxonomy" id="588596"/>
    <lineage>
        <taxon>Eukaryota</taxon>
        <taxon>Fungi</taxon>
        <taxon>Fungi incertae sedis</taxon>
        <taxon>Mucoromycota</taxon>
        <taxon>Glomeromycotina</taxon>
        <taxon>Glomeromycetes</taxon>
        <taxon>Glomerales</taxon>
        <taxon>Glomeraceae</taxon>
        <taxon>Rhizophagus</taxon>
    </lineage>
</organism>
<sequence length="354" mass="40796">MVVDCGGGTVDLTTRELLNDDKLSEITVRAGDNCGSCYVDQAFIDFLGSKIGKSAIDTLKENHYVNLQYIVQEFCTTTKIFFTGQEEEFQTYYLNLDEYEPIKQYIIGEELEKLIADEWMIEAKFDDVKKMFDPVIERIFTLIRGQLEQLERRVKKISLMLLAGGFSESVYLQDRIRREFPELPNISVPTNPIASVMKGAVKFGLSEKIVESRVLSWTYGTCVVRKWLPTDPLSYKLPNGYVKVFETFGEKGYGDSVKLNYKVIKNFKSFSLTQRKMNIDMYVTKSSDAKYIGDPEIKLLRKFQLELPELDSYEDIEDITISFTLKFGYTKMFAAAINKNTGHECKVTFKYEFD</sequence>
<keyword evidence="2" id="KW-1185">Reference proteome</keyword>
<dbReference type="VEuPathDB" id="FungiDB:FUN_020548"/>